<keyword evidence="1" id="KW-0732">Signal</keyword>
<dbReference type="RefSeq" id="WP_264138051.1">
    <property type="nucleotide sequence ID" value="NZ_JAOYOD010000001.1"/>
</dbReference>
<comment type="caution">
    <text evidence="2">The sequence shown here is derived from an EMBL/GenBank/DDBJ whole genome shotgun (WGS) entry which is preliminary data.</text>
</comment>
<protein>
    <recommendedName>
        <fullName evidence="4">DUF5067 domain-containing protein</fullName>
    </recommendedName>
</protein>
<dbReference type="EMBL" id="JAOYOD010000001">
    <property type="protein sequence ID" value="MCV9387225.1"/>
    <property type="molecule type" value="Genomic_DNA"/>
</dbReference>
<accession>A0ABT3CUS4</accession>
<name>A0ABT3CUS4_9BACT</name>
<feature type="chain" id="PRO_5045922384" description="DUF5067 domain-containing protein" evidence="1">
    <location>
        <begin position="20"/>
        <end position="147"/>
    </location>
</feature>
<proteinExistence type="predicted"/>
<dbReference type="Proteomes" id="UP001300692">
    <property type="component" value="Unassembled WGS sequence"/>
</dbReference>
<evidence type="ECO:0000313" key="2">
    <source>
        <dbReference type="EMBL" id="MCV9387225.1"/>
    </source>
</evidence>
<organism evidence="2 3">
    <name type="scientific">Reichenbachiella ulvae</name>
    <dbReference type="NCBI Taxonomy" id="2980104"/>
    <lineage>
        <taxon>Bacteria</taxon>
        <taxon>Pseudomonadati</taxon>
        <taxon>Bacteroidota</taxon>
        <taxon>Cytophagia</taxon>
        <taxon>Cytophagales</taxon>
        <taxon>Reichenbachiellaceae</taxon>
        <taxon>Reichenbachiella</taxon>
    </lineage>
</organism>
<evidence type="ECO:0008006" key="4">
    <source>
        <dbReference type="Google" id="ProtNLM"/>
    </source>
</evidence>
<keyword evidence="3" id="KW-1185">Reference proteome</keyword>
<evidence type="ECO:0000313" key="3">
    <source>
        <dbReference type="Proteomes" id="UP001300692"/>
    </source>
</evidence>
<reference evidence="2 3" key="1">
    <citation type="submission" date="2022-10" db="EMBL/GenBank/DDBJ databases">
        <title>Comparative genomics and taxonomic characterization of three novel marine species of genus Reichenbachiella exhibiting antioxidant and polysaccharide degradation activities.</title>
        <authorList>
            <person name="Muhammad N."/>
            <person name="Lee Y.-J."/>
            <person name="Ko J."/>
            <person name="Kim S.-G."/>
        </authorList>
    </citation>
    <scope>NUCLEOTIDE SEQUENCE [LARGE SCALE GENOMIC DNA]</scope>
    <source>
        <strain evidence="2 3">ABR2-5</strain>
    </source>
</reference>
<feature type="signal peptide" evidence="1">
    <location>
        <begin position="1"/>
        <end position="19"/>
    </location>
</feature>
<sequence>MKKISLIVVGVLAAIGTMAQEITPYQAYQIKKEVTIEILEIKRVEKYGWDNLEIQYRLKNNSPYDLQKIDFFVHLLDADQKEIGSIELFAFNIDKASNKKYKSVEVLSPYVNESIGQHIVETKQIDVVLDEDGSSMVRIEGSEIKRK</sequence>
<evidence type="ECO:0000256" key="1">
    <source>
        <dbReference type="SAM" id="SignalP"/>
    </source>
</evidence>
<gene>
    <name evidence="2" type="ORF">N7U62_11155</name>
</gene>